<keyword evidence="5" id="KW-0560">Oxidoreductase</keyword>
<accession>A0AAV9FJX0</accession>
<dbReference type="EMBL" id="JAUJYO010000001">
    <property type="protein sequence ID" value="KAK1325140.1"/>
    <property type="molecule type" value="Genomic_DNA"/>
</dbReference>
<dbReference type="Pfam" id="PF12143">
    <property type="entry name" value="PPO1_KFDV"/>
    <property type="match status" value="1"/>
</dbReference>
<dbReference type="InterPro" id="IPR022740">
    <property type="entry name" value="Polyphenol_oxidase_C"/>
</dbReference>
<dbReference type="AlphaFoldDB" id="A0AAV9FJX0"/>
<protein>
    <submittedName>
        <fullName evidence="9">Aureusidin synthase</fullName>
    </submittedName>
</protein>
<reference evidence="9" key="1">
    <citation type="journal article" date="2023" name="Nat. Commun.">
        <title>Diploid and tetraploid genomes of Acorus and the evolution of monocots.</title>
        <authorList>
            <person name="Ma L."/>
            <person name="Liu K.W."/>
            <person name="Li Z."/>
            <person name="Hsiao Y.Y."/>
            <person name="Qi Y."/>
            <person name="Fu T."/>
            <person name="Tang G.D."/>
            <person name="Zhang D."/>
            <person name="Sun W.H."/>
            <person name="Liu D.K."/>
            <person name="Li Y."/>
            <person name="Chen G.Z."/>
            <person name="Liu X.D."/>
            <person name="Liao X.Y."/>
            <person name="Jiang Y.T."/>
            <person name="Yu X."/>
            <person name="Hao Y."/>
            <person name="Huang J."/>
            <person name="Zhao X.W."/>
            <person name="Ke S."/>
            <person name="Chen Y.Y."/>
            <person name="Wu W.L."/>
            <person name="Hsu J.L."/>
            <person name="Lin Y.F."/>
            <person name="Huang M.D."/>
            <person name="Li C.Y."/>
            <person name="Huang L."/>
            <person name="Wang Z.W."/>
            <person name="Zhao X."/>
            <person name="Zhong W.Y."/>
            <person name="Peng D.H."/>
            <person name="Ahmad S."/>
            <person name="Lan S."/>
            <person name="Zhang J.S."/>
            <person name="Tsai W.C."/>
            <person name="Van de Peer Y."/>
            <person name="Liu Z.J."/>
        </authorList>
    </citation>
    <scope>NUCLEOTIDE SEQUENCE</scope>
    <source>
        <strain evidence="9">CP</strain>
    </source>
</reference>
<reference evidence="9" key="2">
    <citation type="submission" date="2023-06" db="EMBL/GenBank/DDBJ databases">
        <authorList>
            <person name="Ma L."/>
            <person name="Liu K.-W."/>
            <person name="Li Z."/>
            <person name="Hsiao Y.-Y."/>
            <person name="Qi Y."/>
            <person name="Fu T."/>
            <person name="Tang G."/>
            <person name="Zhang D."/>
            <person name="Sun W.-H."/>
            <person name="Liu D.-K."/>
            <person name="Li Y."/>
            <person name="Chen G.-Z."/>
            <person name="Liu X.-D."/>
            <person name="Liao X.-Y."/>
            <person name="Jiang Y.-T."/>
            <person name="Yu X."/>
            <person name="Hao Y."/>
            <person name="Huang J."/>
            <person name="Zhao X.-W."/>
            <person name="Ke S."/>
            <person name="Chen Y.-Y."/>
            <person name="Wu W.-L."/>
            <person name="Hsu J.-L."/>
            <person name="Lin Y.-F."/>
            <person name="Huang M.-D."/>
            <person name="Li C.-Y."/>
            <person name="Huang L."/>
            <person name="Wang Z.-W."/>
            <person name="Zhao X."/>
            <person name="Zhong W.-Y."/>
            <person name="Peng D.-H."/>
            <person name="Ahmad S."/>
            <person name="Lan S."/>
            <person name="Zhang J.-S."/>
            <person name="Tsai W.-C."/>
            <person name="Van De Peer Y."/>
            <person name="Liu Z.-J."/>
        </authorList>
    </citation>
    <scope>NUCLEOTIDE SEQUENCE</scope>
    <source>
        <strain evidence="9">CP</strain>
        <tissue evidence="9">Leaves</tissue>
    </source>
</reference>
<name>A0AAV9FJX0_ACOCL</name>
<evidence type="ECO:0000313" key="10">
    <source>
        <dbReference type="Proteomes" id="UP001180020"/>
    </source>
</evidence>
<dbReference type="PRINTS" id="PR00092">
    <property type="entry name" value="TYROSINASE"/>
</dbReference>
<keyword evidence="4" id="KW-0883">Thioether bond</keyword>
<comment type="cofactor">
    <cofactor evidence="1">
        <name>Cu(2+)</name>
        <dbReference type="ChEBI" id="CHEBI:29036"/>
    </cofactor>
</comment>
<evidence type="ECO:0000256" key="6">
    <source>
        <dbReference type="ARBA" id="ARBA00023008"/>
    </source>
</evidence>
<dbReference type="PROSITE" id="PS00498">
    <property type="entry name" value="TYROSINASE_2"/>
    <property type="match status" value="1"/>
</dbReference>
<evidence type="ECO:0000256" key="2">
    <source>
        <dbReference type="ARBA" id="ARBA00009928"/>
    </source>
</evidence>
<dbReference type="SUPFAM" id="SSF48056">
    <property type="entry name" value="Di-copper centre-containing domain"/>
    <property type="match status" value="1"/>
</dbReference>
<evidence type="ECO:0000259" key="8">
    <source>
        <dbReference type="PROSITE" id="PS00498"/>
    </source>
</evidence>
<dbReference type="PANTHER" id="PTHR11474:SF128">
    <property type="entry name" value="AUREUSIDIN SYNTHASE-LIKE"/>
    <property type="match status" value="1"/>
</dbReference>
<keyword evidence="6" id="KW-0186">Copper</keyword>
<dbReference type="Pfam" id="PF12142">
    <property type="entry name" value="PPO1_DWL"/>
    <property type="match status" value="1"/>
</dbReference>
<dbReference type="PANTHER" id="PTHR11474">
    <property type="entry name" value="TYROSINASE FAMILY MEMBER"/>
    <property type="match status" value="1"/>
</dbReference>
<gene>
    <name evidence="9" type="primary">AS1</name>
    <name evidence="9" type="ORF">QJS10_CPA01g01193</name>
</gene>
<evidence type="ECO:0000256" key="1">
    <source>
        <dbReference type="ARBA" id="ARBA00001973"/>
    </source>
</evidence>
<comment type="caution">
    <text evidence="9">The sequence shown here is derived from an EMBL/GenBank/DDBJ whole genome shotgun (WGS) entry which is preliminary data.</text>
</comment>
<dbReference type="InterPro" id="IPR050316">
    <property type="entry name" value="Tyrosinase/Hemocyanin"/>
</dbReference>
<sequence length="614" mass="70071">MDCDKIFGTPLRKKKKNWLFGKCFNWFGEENKMRSGLFFHDDLPEIASSSLSISGSLFRRDQQQQTTASLPASFAWLKNLIQSIVTGDDINSNSDPHTRLRGAQSPDLTTCHLSLSDADRPVYCCPLKPESEETIIDFEFPSPSDEPIKIRRPAHLVDEAYIAKYTEAVDRMRRLPPDHPHNFIRQANIHCIYCTGAYNQANSSALLKIHRSWFFFPWHRIFIYFHERILAKLIGDETFALPFWNWDSPEGMVIPDIYMNSSLNDVDRDLGHLPPVVTDINFHKPVESGLSPEEQISSNLAFMYNQMVSGARKPELFMGCPSRAGEDGACDGPGTIELAPHNALHSWVGSAGQPEREDLGAFYSAARDPIFYAHHANIDRLWTVWEDLHGGREVAGGEFLNDPDWLDSHFYFHDENARLVRVRVRDCLDMSKLRYRYEEVKHPWLDAKPKPSIPPSAAARRNMLLWQSIDFGPTGRTLDATLRTSVRRPRPRRTKKEMEEEEEVLVVHGIDIKKDMDVTFDLYVNAVDEARTIEYGPKAREFAGTFVNVRHGVRLVRREGDSQMKMKSTLRLGISELLADLEADEDETILVTIVPRGGTCVNTTVDGVHIEYMH</sequence>
<dbReference type="InterPro" id="IPR022739">
    <property type="entry name" value="Polyphenol_oxidase_cen"/>
</dbReference>
<keyword evidence="10" id="KW-1185">Reference proteome</keyword>
<dbReference type="Gene3D" id="1.10.1280.10">
    <property type="entry name" value="Di-copper center containing domain from catechol oxidase"/>
    <property type="match status" value="1"/>
</dbReference>
<keyword evidence="7" id="KW-1015">Disulfide bond</keyword>
<dbReference type="InterPro" id="IPR008922">
    <property type="entry name" value="Di-copper_centre_dom_sf"/>
</dbReference>
<comment type="similarity">
    <text evidence="2">Belongs to the tyrosinase family.</text>
</comment>
<proteinExistence type="inferred from homology"/>
<evidence type="ECO:0000256" key="7">
    <source>
        <dbReference type="ARBA" id="ARBA00023157"/>
    </source>
</evidence>
<dbReference type="GO" id="GO:0046872">
    <property type="term" value="F:metal ion binding"/>
    <property type="evidence" value="ECO:0007669"/>
    <property type="project" value="UniProtKB-KW"/>
</dbReference>
<organism evidence="9 10">
    <name type="scientific">Acorus calamus</name>
    <name type="common">Sweet flag</name>
    <dbReference type="NCBI Taxonomy" id="4465"/>
    <lineage>
        <taxon>Eukaryota</taxon>
        <taxon>Viridiplantae</taxon>
        <taxon>Streptophyta</taxon>
        <taxon>Embryophyta</taxon>
        <taxon>Tracheophyta</taxon>
        <taxon>Spermatophyta</taxon>
        <taxon>Magnoliopsida</taxon>
        <taxon>Liliopsida</taxon>
        <taxon>Acoraceae</taxon>
        <taxon>Acorus</taxon>
    </lineage>
</organism>
<evidence type="ECO:0000313" key="9">
    <source>
        <dbReference type="EMBL" id="KAK1325140.1"/>
    </source>
</evidence>
<dbReference type="Pfam" id="PF00264">
    <property type="entry name" value="Tyrosinase"/>
    <property type="match status" value="1"/>
</dbReference>
<feature type="domain" description="Tyrosinase copper-binding" evidence="8">
    <location>
        <begin position="368"/>
        <end position="379"/>
    </location>
</feature>
<evidence type="ECO:0000256" key="3">
    <source>
        <dbReference type="ARBA" id="ARBA00022723"/>
    </source>
</evidence>
<dbReference type="GO" id="GO:0004097">
    <property type="term" value="F:catechol oxidase activity"/>
    <property type="evidence" value="ECO:0007669"/>
    <property type="project" value="InterPro"/>
</dbReference>
<evidence type="ECO:0000256" key="4">
    <source>
        <dbReference type="ARBA" id="ARBA00022784"/>
    </source>
</evidence>
<keyword evidence="3" id="KW-0479">Metal-binding</keyword>
<evidence type="ECO:0000256" key="5">
    <source>
        <dbReference type="ARBA" id="ARBA00023002"/>
    </source>
</evidence>
<dbReference type="Proteomes" id="UP001180020">
    <property type="component" value="Unassembled WGS sequence"/>
</dbReference>
<dbReference type="InterPro" id="IPR002227">
    <property type="entry name" value="Tyrosinase_Cu-bd"/>
</dbReference>